<keyword evidence="2" id="KW-1185">Reference proteome</keyword>
<comment type="caution">
    <text evidence="1">The sequence shown here is derived from an EMBL/GenBank/DDBJ whole genome shotgun (WGS) entry which is preliminary data.</text>
</comment>
<gene>
    <name evidence="1" type="ORF">MILVUS5_LOCUS39431</name>
</gene>
<sequence length="77" mass="9232">MEGRIEHKFAIQLKPDMTANISIWSGLSASQGSFSEVRKLFYRCHQFARSLRRDFNRRGFEGQVDWSWLRVEHFRIL</sequence>
<dbReference type="Proteomes" id="UP001177021">
    <property type="component" value="Unassembled WGS sequence"/>
</dbReference>
<evidence type="ECO:0000313" key="1">
    <source>
        <dbReference type="EMBL" id="CAJ2676776.1"/>
    </source>
</evidence>
<accession>A0ACB0M4K7</accession>
<reference evidence="1" key="1">
    <citation type="submission" date="2023-10" db="EMBL/GenBank/DDBJ databases">
        <authorList>
            <person name="Rodriguez Cubillos JULIANA M."/>
            <person name="De Vega J."/>
        </authorList>
    </citation>
    <scope>NUCLEOTIDE SEQUENCE</scope>
</reference>
<organism evidence="1 2">
    <name type="scientific">Trifolium pratense</name>
    <name type="common">Red clover</name>
    <dbReference type="NCBI Taxonomy" id="57577"/>
    <lineage>
        <taxon>Eukaryota</taxon>
        <taxon>Viridiplantae</taxon>
        <taxon>Streptophyta</taxon>
        <taxon>Embryophyta</taxon>
        <taxon>Tracheophyta</taxon>
        <taxon>Spermatophyta</taxon>
        <taxon>Magnoliopsida</taxon>
        <taxon>eudicotyledons</taxon>
        <taxon>Gunneridae</taxon>
        <taxon>Pentapetalae</taxon>
        <taxon>rosids</taxon>
        <taxon>fabids</taxon>
        <taxon>Fabales</taxon>
        <taxon>Fabaceae</taxon>
        <taxon>Papilionoideae</taxon>
        <taxon>50 kb inversion clade</taxon>
        <taxon>NPAAA clade</taxon>
        <taxon>Hologalegina</taxon>
        <taxon>IRL clade</taxon>
        <taxon>Trifolieae</taxon>
        <taxon>Trifolium</taxon>
    </lineage>
</organism>
<dbReference type="EMBL" id="CASHSV030000823">
    <property type="protein sequence ID" value="CAJ2676776.1"/>
    <property type="molecule type" value="Genomic_DNA"/>
</dbReference>
<protein>
    <submittedName>
        <fullName evidence="1">Uncharacterized protein</fullName>
    </submittedName>
</protein>
<name>A0ACB0M4K7_TRIPR</name>
<evidence type="ECO:0000313" key="2">
    <source>
        <dbReference type="Proteomes" id="UP001177021"/>
    </source>
</evidence>
<proteinExistence type="predicted"/>